<name>A0A2P5FQ37_TREOI</name>
<protein>
    <submittedName>
        <fullName evidence="3">LRR domain containing protein</fullName>
    </submittedName>
</protein>
<keyword evidence="1" id="KW-0677">Repeat</keyword>
<evidence type="ECO:0000256" key="1">
    <source>
        <dbReference type="ARBA" id="ARBA00022737"/>
    </source>
</evidence>
<sequence length="398" mass="45311">MVSPMINNPTISISTKTNLHSLMVSHTSPSNCMFPYQLLDLKCLRMLSLSGFSMKLPTNIGDLIHLRYLSLFDINKYMMLPPTIGNLLNLQTLRILQCFITELPEEAGKLINLRHLYTNYRGFTWPKSIGKLRSLQSLKTIRISRNSTNKFQLRDFQHLNSLRDLYLEGLGTEEHLAEAKEAQFHYKTALVNLALDFNGDSTRIETHEAVLEILQPHENLRSLVVSNYCGQSISPIWMMSLINLRKLRLSICRNHKRLPPLGKLPCLESLDIVESNGLKKIGPEFLAGEIDDNGGLEFKITPGTLFPKLKLLRIEYAPSFCEWTGLPGWKVDGPLKIMPRLESLRLIACPSLESLPDFLQSTPLKNLMVRDSPALQKSCKREIGKSWPMIRHVPHICN</sequence>
<dbReference type="InterPro" id="IPR055414">
    <property type="entry name" value="LRR_R13L4/SHOC2-like"/>
</dbReference>
<evidence type="ECO:0000259" key="2">
    <source>
        <dbReference type="Pfam" id="PF23598"/>
    </source>
</evidence>
<dbReference type="SUPFAM" id="SSF52058">
    <property type="entry name" value="L domain-like"/>
    <property type="match status" value="1"/>
</dbReference>
<reference evidence="4" key="1">
    <citation type="submission" date="2016-06" db="EMBL/GenBank/DDBJ databases">
        <title>Parallel loss of symbiosis genes in relatives of nitrogen-fixing non-legume Parasponia.</title>
        <authorList>
            <person name="Van Velzen R."/>
            <person name="Holmer R."/>
            <person name="Bu F."/>
            <person name="Rutten L."/>
            <person name="Van Zeijl A."/>
            <person name="Liu W."/>
            <person name="Santuari L."/>
            <person name="Cao Q."/>
            <person name="Sharma T."/>
            <person name="Shen D."/>
            <person name="Roswanjaya Y."/>
            <person name="Wardhani T."/>
            <person name="Kalhor M.S."/>
            <person name="Jansen J."/>
            <person name="Van den Hoogen J."/>
            <person name="Gungor B."/>
            <person name="Hartog M."/>
            <person name="Hontelez J."/>
            <person name="Verver J."/>
            <person name="Yang W.-C."/>
            <person name="Schijlen E."/>
            <person name="Repin R."/>
            <person name="Schilthuizen M."/>
            <person name="Schranz E."/>
            <person name="Heidstra R."/>
            <person name="Miyata K."/>
            <person name="Fedorova E."/>
            <person name="Kohlen W."/>
            <person name="Bisseling T."/>
            <person name="Smit S."/>
            <person name="Geurts R."/>
        </authorList>
    </citation>
    <scope>NUCLEOTIDE SEQUENCE [LARGE SCALE GENOMIC DNA]</scope>
    <source>
        <strain evidence="4">cv. RG33-2</strain>
    </source>
</reference>
<dbReference type="PANTHER" id="PTHR47186">
    <property type="entry name" value="LEUCINE-RICH REPEAT-CONTAINING PROTEIN 57"/>
    <property type="match status" value="1"/>
</dbReference>
<keyword evidence="4" id="KW-1185">Reference proteome</keyword>
<dbReference type="Proteomes" id="UP000237000">
    <property type="component" value="Unassembled WGS sequence"/>
</dbReference>
<gene>
    <name evidence="3" type="ORF">TorRG33x02_043370</name>
</gene>
<accession>A0A2P5FQ37</accession>
<dbReference type="OrthoDB" id="1164832at2759"/>
<feature type="domain" description="Disease resistance R13L4/SHOC-2-like LRR" evidence="2">
    <location>
        <begin position="21"/>
        <end position="347"/>
    </location>
</feature>
<dbReference type="AlphaFoldDB" id="A0A2P5FQ37"/>
<organism evidence="3 4">
    <name type="scientific">Trema orientale</name>
    <name type="common">Charcoal tree</name>
    <name type="synonym">Celtis orientalis</name>
    <dbReference type="NCBI Taxonomy" id="63057"/>
    <lineage>
        <taxon>Eukaryota</taxon>
        <taxon>Viridiplantae</taxon>
        <taxon>Streptophyta</taxon>
        <taxon>Embryophyta</taxon>
        <taxon>Tracheophyta</taxon>
        <taxon>Spermatophyta</taxon>
        <taxon>Magnoliopsida</taxon>
        <taxon>eudicotyledons</taxon>
        <taxon>Gunneridae</taxon>
        <taxon>Pentapetalae</taxon>
        <taxon>rosids</taxon>
        <taxon>fabids</taxon>
        <taxon>Rosales</taxon>
        <taxon>Cannabaceae</taxon>
        <taxon>Trema</taxon>
    </lineage>
</organism>
<dbReference type="PANTHER" id="PTHR47186:SF3">
    <property type="entry name" value="OS09G0267800 PROTEIN"/>
    <property type="match status" value="1"/>
</dbReference>
<proteinExistence type="predicted"/>
<dbReference type="EMBL" id="JXTC01000016">
    <property type="protein sequence ID" value="PON99919.1"/>
    <property type="molecule type" value="Genomic_DNA"/>
</dbReference>
<evidence type="ECO:0000313" key="3">
    <source>
        <dbReference type="EMBL" id="PON99919.1"/>
    </source>
</evidence>
<dbReference type="Pfam" id="PF23598">
    <property type="entry name" value="LRR_14"/>
    <property type="match status" value="1"/>
</dbReference>
<evidence type="ECO:0000313" key="4">
    <source>
        <dbReference type="Proteomes" id="UP000237000"/>
    </source>
</evidence>
<dbReference type="InParanoid" id="A0A2P5FQ37"/>
<dbReference type="Gene3D" id="3.80.10.10">
    <property type="entry name" value="Ribonuclease Inhibitor"/>
    <property type="match status" value="2"/>
</dbReference>
<comment type="caution">
    <text evidence="3">The sequence shown here is derived from an EMBL/GenBank/DDBJ whole genome shotgun (WGS) entry which is preliminary data.</text>
</comment>
<dbReference type="InterPro" id="IPR032675">
    <property type="entry name" value="LRR_dom_sf"/>
</dbReference>